<organism evidence="2 3">
    <name type="scientific">Scytalidium lignicola</name>
    <name type="common">Hyphomycete</name>
    <dbReference type="NCBI Taxonomy" id="5539"/>
    <lineage>
        <taxon>Eukaryota</taxon>
        <taxon>Fungi</taxon>
        <taxon>Dikarya</taxon>
        <taxon>Ascomycota</taxon>
        <taxon>Pezizomycotina</taxon>
        <taxon>Leotiomycetes</taxon>
        <taxon>Leotiomycetes incertae sedis</taxon>
        <taxon>Scytalidium</taxon>
    </lineage>
</organism>
<sequence length="362" mass="40189">MASAAVLQPQAPPAPSIQSMSEILPSARYKPTKFDPAKHMCYKPPSETITLESLGLKPARATSPVACTVPFRLLSEEGIREIRADIFRKEIVEKYGGVKYPGVYRIRGYGKDAPFVYDLWRSEEVRRACSEAAGVELEIVFDYEIGQLNVQLDANTDKNAPITETLPPEVPPRESEIEDSTAVASEQADLDAAGTKFHDEKFGALGTQWHSDSYPWVCVMMLSDTVNMKGGETAIKTGNGDIVKMRQPGMGYAVMMQGGSITHAALRCVSRGERISMVTSFRPKNPILRDTSTLATVKGISNNDVLFTQWTTYRMEVISKRAAAMKQDLDTKGYKADEIKKVLGEWVKDQIEYLRNTMEEMG</sequence>
<feature type="non-terminal residue" evidence="2">
    <location>
        <position position="1"/>
    </location>
</feature>
<accession>A0A3E2H5W8</accession>
<feature type="non-terminal residue" evidence="2">
    <location>
        <position position="362"/>
    </location>
</feature>
<evidence type="ECO:0008006" key="4">
    <source>
        <dbReference type="Google" id="ProtNLM"/>
    </source>
</evidence>
<feature type="region of interest" description="Disordered" evidence="1">
    <location>
        <begin position="159"/>
        <end position="178"/>
    </location>
</feature>
<evidence type="ECO:0000313" key="3">
    <source>
        <dbReference type="Proteomes" id="UP000258309"/>
    </source>
</evidence>
<dbReference type="OMA" id="GYAVMMQ"/>
<dbReference type="AlphaFoldDB" id="A0A3E2H5W8"/>
<reference evidence="2 3" key="1">
    <citation type="submission" date="2018-05" db="EMBL/GenBank/DDBJ databases">
        <title>Draft genome sequence of Scytalidium lignicola DSM 105466, a ubiquitous saprotrophic fungus.</title>
        <authorList>
            <person name="Buettner E."/>
            <person name="Gebauer A.M."/>
            <person name="Hofrichter M."/>
            <person name="Liers C."/>
            <person name="Kellner H."/>
        </authorList>
    </citation>
    <scope>NUCLEOTIDE SEQUENCE [LARGE SCALE GENOMIC DNA]</scope>
    <source>
        <strain evidence="2 3">DSM 105466</strain>
    </source>
</reference>
<dbReference type="OrthoDB" id="3482077at2759"/>
<dbReference type="EMBL" id="NCSJ02000155">
    <property type="protein sequence ID" value="RFU28671.1"/>
    <property type="molecule type" value="Genomic_DNA"/>
</dbReference>
<comment type="caution">
    <text evidence="2">The sequence shown here is derived from an EMBL/GenBank/DDBJ whole genome shotgun (WGS) entry which is preliminary data.</text>
</comment>
<evidence type="ECO:0000256" key="1">
    <source>
        <dbReference type="SAM" id="MobiDB-lite"/>
    </source>
</evidence>
<proteinExistence type="predicted"/>
<dbReference type="PANTHER" id="PTHR41677:SF1">
    <property type="entry name" value="FE2OG DIOXYGENASE DOMAIN-CONTAINING PROTEIN"/>
    <property type="match status" value="1"/>
</dbReference>
<dbReference type="PANTHER" id="PTHR41677">
    <property type="entry name" value="YALI0B19030P"/>
    <property type="match status" value="1"/>
</dbReference>
<evidence type="ECO:0000313" key="2">
    <source>
        <dbReference type="EMBL" id="RFU28671.1"/>
    </source>
</evidence>
<dbReference type="STRING" id="5539.A0A3E2H5W8"/>
<keyword evidence="3" id="KW-1185">Reference proteome</keyword>
<dbReference type="Proteomes" id="UP000258309">
    <property type="component" value="Unassembled WGS sequence"/>
</dbReference>
<gene>
    <name evidence="2" type="ORF">B7463_g7683</name>
</gene>
<protein>
    <recommendedName>
        <fullName evidence="4">Fe2OG dioxygenase domain-containing protein</fullName>
    </recommendedName>
</protein>
<name>A0A3E2H5W8_SCYLI</name>